<dbReference type="PANTHER" id="PTHR33371">
    <property type="entry name" value="INTERMEMBRANE PHOSPHOLIPID TRANSPORT SYSTEM BINDING PROTEIN MLAD-RELATED"/>
    <property type="match status" value="1"/>
</dbReference>
<sequence>MQSKKNEIWVGAFVLIALAAIIFLCLKVADIRSFGNQPTYRLYASFSNIGSLKVRSPVKVGGVVIGRVGKIWLDKKANYTPKVELDIFTQYDDIPNSSVLSIRTSGLLGEQYLALEIGPSGEELGISTMKDGDSFERTNSALVLEDLIGQFLYKDKGGSENQDKPTSAPGQAH</sequence>
<accession>A0AAW3Z1K6</accession>
<dbReference type="InterPro" id="IPR003399">
    <property type="entry name" value="Mce/MlaD"/>
</dbReference>
<dbReference type="InterPro" id="IPR052336">
    <property type="entry name" value="MlaD_Phospholipid_Transporter"/>
</dbReference>
<dbReference type="GO" id="GO:0005548">
    <property type="term" value="F:phospholipid transporter activity"/>
    <property type="evidence" value="ECO:0007669"/>
    <property type="project" value="TreeGrafter"/>
</dbReference>
<dbReference type="GO" id="GO:0005543">
    <property type="term" value="F:phospholipid binding"/>
    <property type="evidence" value="ECO:0007669"/>
    <property type="project" value="TreeGrafter"/>
</dbReference>
<gene>
    <name evidence="3" type="primary">mlaD</name>
    <name evidence="3" type="ORF">ID854_21060</name>
</gene>
<dbReference type="Pfam" id="PF02470">
    <property type="entry name" value="MlaD"/>
    <property type="match status" value="1"/>
</dbReference>
<keyword evidence="1" id="KW-1133">Transmembrane helix</keyword>
<reference evidence="3" key="2">
    <citation type="journal article" date="2024" name="Toxins">
        <title>Genome Sequence Analysis of Native Xenorhabdus Strains Isolated from Entomopathogenic Nematodes in Argentina.</title>
        <authorList>
            <person name="Palma L."/>
            <person name="Frizzo L."/>
            <person name="Kaiser S."/>
            <person name="Berry C."/>
            <person name="Caballero P."/>
            <person name="Bode H.B."/>
            <person name="Del Valle E.E."/>
        </authorList>
    </citation>
    <scope>NUCLEOTIDE SEQUENCE</scope>
    <source>
        <strain evidence="3">M</strain>
    </source>
</reference>
<dbReference type="AlphaFoldDB" id="A0AAW3Z1K6"/>
<evidence type="ECO:0000313" key="3">
    <source>
        <dbReference type="EMBL" id="MBD2802866.1"/>
    </source>
</evidence>
<dbReference type="RefSeq" id="WP_038236716.1">
    <property type="nucleotide sequence ID" value="NZ_CAWNPE010000001.1"/>
</dbReference>
<dbReference type="NCBIfam" id="TIGR04430">
    <property type="entry name" value="OM_asym_MlaD"/>
    <property type="match status" value="1"/>
</dbReference>
<feature type="transmembrane region" description="Helical" evidence="1">
    <location>
        <begin position="6"/>
        <end position="26"/>
    </location>
</feature>
<evidence type="ECO:0000256" key="1">
    <source>
        <dbReference type="SAM" id="Phobius"/>
    </source>
</evidence>
<evidence type="ECO:0000259" key="2">
    <source>
        <dbReference type="Pfam" id="PF02470"/>
    </source>
</evidence>
<organism evidence="3">
    <name type="scientific">Xenorhabdus szentirmaii</name>
    <dbReference type="NCBI Taxonomy" id="290112"/>
    <lineage>
        <taxon>Bacteria</taxon>
        <taxon>Pseudomonadati</taxon>
        <taxon>Pseudomonadota</taxon>
        <taxon>Gammaproteobacteria</taxon>
        <taxon>Enterobacterales</taxon>
        <taxon>Morganellaceae</taxon>
        <taxon>Xenorhabdus</taxon>
    </lineage>
</organism>
<reference evidence="3" key="1">
    <citation type="submission" date="2020-09" db="EMBL/GenBank/DDBJ databases">
        <authorList>
            <person name="Palma L."/>
            <person name="Caballero P."/>
            <person name="Berry C."/>
            <person name="Del Valle E."/>
        </authorList>
    </citation>
    <scope>NUCLEOTIDE SEQUENCE</scope>
    <source>
        <strain evidence="3">M</strain>
    </source>
</reference>
<dbReference type="PANTHER" id="PTHR33371:SF4">
    <property type="entry name" value="INTERMEMBRANE PHOSPHOLIPID TRANSPORT SYSTEM BINDING PROTEIN MLAD"/>
    <property type="match status" value="1"/>
</dbReference>
<proteinExistence type="predicted"/>
<name>A0AAW3Z1K6_9GAMM</name>
<keyword evidence="1" id="KW-0812">Transmembrane</keyword>
<comment type="caution">
    <text evidence="3">The sequence shown here is derived from an EMBL/GenBank/DDBJ whole genome shotgun (WGS) entry which is preliminary data.</text>
</comment>
<dbReference type="Proteomes" id="UP001193920">
    <property type="component" value="Unassembled WGS sequence"/>
</dbReference>
<dbReference type="InterPro" id="IPR030970">
    <property type="entry name" value="ABC_MlaD"/>
</dbReference>
<dbReference type="GeneID" id="97126143"/>
<dbReference type="EMBL" id="JACXBF010000542">
    <property type="protein sequence ID" value="MBD2802866.1"/>
    <property type="molecule type" value="Genomic_DNA"/>
</dbReference>
<keyword evidence="1" id="KW-0472">Membrane</keyword>
<protein>
    <submittedName>
        <fullName evidence="3">Outer membrane lipid asymmetry maintenance protein MlaD</fullName>
    </submittedName>
</protein>
<feature type="domain" description="Mce/MlaD" evidence="2">
    <location>
        <begin position="38"/>
        <end position="116"/>
    </location>
</feature>